<dbReference type="PANTHER" id="PTHR47939:SF5">
    <property type="entry name" value="PENTACOTRIPEPTIDE-REPEAT REGION OF PRORP DOMAIN-CONTAINING PROTEIN"/>
    <property type="match status" value="1"/>
</dbReference>
<name>A0A2G9GT26_9LAMI</name>
<dbReference type="STRING" id="429701.A0A2G9GT26"/>
<feature type="repeat" description="PPR" evidence="3">
    <location>
        <begin position="362"/>
        <end position="396"/>
    </location>
</feature>
<feature type="repeat" description="PPR" evidence="3">
    <location>
        <begin position="463"/>
        <end position="497"/>
    </location>
</feature>
<evidence type="ECO:0000256" key="1">
    <source>
        <dbReference type="ARBA" id="ARBA00007626"/>
    </source>
</evidence>
<feature type="repeat" description="PPR" evidence="3">
    <location>
        <begin position="187"/>
        <end position="221"/>
    </location>
</feature>
<proteinExistence type="inferred from homology"/>
<organism evidence="5 6">
    <name type="scientific">Handroanthus impetiginosus</name>
    <dbReference type="NCBI Taxonomy" id="429701"/>
    <lineage>
        <taxon>Eukaryota</taxon>
        <taxon>Viridiplantae</taxon>
        <taxon>Streptophyta</taxon>
        <taxon>Embryophyta</taxon>
        <taxon>Tracheophyta</taxon>
        <taxon>Spermatophyta</taxon>
        <taxon>Magnoliopsida</taxon>
        <taxon>eudicotyledons</taxon>
        <taxon>Gunneridae</taxon>
        <taxon>Pentapetalae</taxon>
        <taxon>asterids</taxon>
        <taxon>lamiids</taxon>
        <taxon>Lamiales</taxon>
        <taxon>Bignoniaceae</taxon>
        <taxon>Crescentiina</taxon>
        <taxon>Tabebuia alliance</taxon>
        <taxon>Handroanthus</taxon>
    </lineage>
</organism>
<accession>A0A2G9GT26</accession>
<dbReference type="InterPro" id="IPR050667">
    <property type="entry name" value="PPR-containing_protein"/>
</dbReference>
<keyword evidence="2" id="KW-0677">Repeat</keyword>
<feature type="repeat" description="PPR" evidence="3">
    <location>
        <begin position="292"/>
        <end position="326"/>
    </location>
</feature>
<protein>
    <recommendedName>
        <fullName evidence="4">PROP1-like PPR domain-containing protein</fullName>
    </recommendedName>
</protein>
<dbReference type="Gene3D" id="1.25.40.10">
    <property type="entry name" value="Tetratricopeptide repeat domain"/>
    <property type="match status" value="3"/>
</dbReference>
<dbReference type="InterPro" id="IPR011990">
    <property type="entry name" value="TPR-like_helical_dom_sf"/>
</dbReference>
<dbReference type="OrthoDB" id="185373at2759"/>
<dbReference type="InterPro" id="IPR033443">
    <property type="entry name" value="PROP1-like_PPR_dom"/>
</dbReference>
<feature type="repeat" description="PPR" evidence="3">
    <location>
        <begin position="327"/>
        <end position="361"/>
    </location>
</feature>
<dbReference type="PROSITE" id="PS51375">
    <property type="entry name" value="PPR"/>
    <property type="match status" value="7"/>
</dbReference>
<evidence type="ECO:0000313" key="5">
    <source>
        <dbReference type="EMBL" id="PIN08439.1"/>
    </source>
</evidence>
<evidence type="ECO:0000313" key="6">
    <source>
        <dbReference type="Proteomes" id="UP000231279"/>
    </source>
</evidence>
<dbReference type="Pfam" id="PF17177">
    <property type="entry name" value="PPR_long"/>
    <property type="match status" value="1"/>
</dbReference>
<reference evidence="6" key="1">
    <citation type="journal article" date="2018" name="Gigascience">
        <title>Genome assembly of the Pink Ipe (Handroanthus impetiginosus, Bignoniaceae), a highly valued, ecologically keystone Neotropical timber forest tree.</title>
        <authorList>
            <person name="Silva-Junior O.B."/>
            <person name="Grattapaglia D."/>
            <person name="Novaes E."/>
            <person name="Collevatti R.G."/>
        </authorList>
    </citation>
    <scope>NUCLEOTIDE SEQUENCE [LARGE SCALE GENOMIC DNA]</scope>
    <source>
        <strain evidence="6">cv. UFG-1</strain>
    </source>
</reference>
<evidence type="ECO:0000256" key="3">
    <source>
        <dbReference type="PROSITE-ProRule" id="PRU00708"/>
    </source>
</evidence>
<gene>
    <name evidence="5" type="ORF">CDL12_18981</name>
</gene>
<feature type="repeat" description="PPR" evidence="3">
    <location>
        <begin position="428"/>
        <end position="462"/>
    </location>
</feature>
<dbReference type="PANTHER" id="PTHR47939">
    <property type="entry name" value="MEMBRANE-ASSOCIATED SALT-INDUCIBLE PROTEIN-LIKE"/>
    <property type="match status" value="1"/>
</dbReference>
<dbReference type="Proteomes" id="UP000231279">
    <property type="component" value="Unassembled WGS sequence"/>
</dbReference>
<dbReference type="Pfam" id="PF01535">
    <property type="entry name" value="PPR"/>
    <property type="match status" value="1"/>
</dbReference>
<sequence>MAFFTIVRRLQLHRPRTLICFSQFSHSLARQVVSSAVLSFSQAFHQTSCRTCEHNLHFGGPPHAQVQSLHQIIDFAEYVNETHEDIQLGVTEILDRVRKAKDFNSGDEAISFLDSSGIKPDKDFVFSMIWALREEWKLAFLVFKWGQKWDCVVEKIWCLMIWILGNHEKFSTAWTLIHELYHASKDTQQAMSIMIDRYAARNHPDKAKETFHLMQKFKFSPEQKTYFMFLEILCKHGNIEEAEEFMFLNKKFFPLETESFNIILNGWCNIAIDIYEAKRVWREMSKCCIEPDGTSYKHMISCYSSVRNLFDSLRLYDEMKKRGWIPGMEVYHSLLYVLTRENCLSEALKIVDKMKEIGLKPNSTTYNCIIHPLCEAAKFEDAKTILSRMIGDNISPTIDTYHAFLKGEGLEGTLGVLKHMRKAGLGPNRDTFNLLLDKFFKLDQPENALNMWSEMKDYVVKPDRVHYKVMVEGLAKCMLIAKAREFYNEMISVGFMDDPSLTKLLEEPVQQGVRARKGKGQMTVVRRIKKGKGLRCGRSRVARSIKHHKQ</sequence>
<dbReference type="EMBL" id="NKXS01003815">
    <property type="protein sequence ID" value="PIN08439.1"/>
    <property type="molecule type" value="Genomic_DNA"/>
</dbReference>
<evidence type="ECO:0000259" key="4">
    <source>
        <dbReference type="Pfam" id="PF17177"/>
    </source>
</evidence>
<feature type="repeat" description="PPR" evidence="3">
    <location>
        <begin position="256"/>
        <end position="291"/>
    </location>
</feature>
<comment type="similarity">
    <text evidence="1">Belongs to the PPR family. P subfamily.</text>
</comment>
<dbReference type="NCBIfam" id="TIGR00756">
    <property type="entry name" value="PPR"/>
    <property type="match status" value="5"/>
</dbReference>
<keyword evidence="6" id="KW-1185">Reference proteome</keyword>
<comment type="caution">
    <text evidence="5">The sequence shown here is derived from an EMBL/GenBank/DDBJ whole genome shotgun (WGS) entry which is preliminary data.</text>
</comment>
<dbReference type="InterPro" id="IPR002885">
    <property type="entry name" value="PPR_rpt"/>
</dbReference>
<feature type="domain" description="PROP1-like PPR" evidence="4">
    <location>
        <begin position="295"/>
        <end position="470"/>
    </location>
</feature>
<evidence type="ECO:0000256" key="2">
    <source>
        <dbReference type="ARBA" id="ARBA00022737"/>
    </source>
</evidence>
<dbReference type="AlphaFoldDB" id="A0A2G9GT26"/>